<dbReference type="AlphaFoldDB" id="A0A6P0DGZ3"/>
<comment type="caution">
    <text evidence="1">The sequence shown here is derived from an EMBL/GenBank/DDBJ whole genome shotgun (WGS) entry which is preliminary data.</text>
</comment>
<evidence type="ECO:0000313" key="1">
    <source>
        <dbReference type="EMBL" id="NEK52238.1"/>
    </source>
</evidence>
<evidence type="ECO:0000313" key="2">
    <source>
        <dbReference type="Proteomes" id="UP000471409"/>
    </source>
</evidence>
<sequence>MTDTSRLLHIAVEDNIAWCSRVCSAHGSNATRSSGAWANLAISPPFYPNIITREKGVQNEVVELAHKVREAIQPRKWGIKDSFGDLTLTEQGFERILGGHWYGGTVSSGASADWKTVTSPAELHLWERAWGSSDDTVFPGTLLEDHRITFWFKGEPSAIESGFISFDTGFSLGVSNWFSLKNQSFTQMGALQAAGSASHGLPILCWSRDDLGCEGMGLAKLGPLQVWISR</sequence>
<proteinExistence type="predicted"/>
<organism evidence="1 2">
    <name type="scientific">Rhizobium leguminosarum</name>
    <dbReference type="NCBI Taxonomy" id="384"/>
    <lineage>
        <taxon>Bacteria</taxon>
        <taxon>Pseudomonadati</taxon>
        <taxon>Pseudomonadota</taxon>
        <taxon>Alphaproteobacteria</taxon>
        <taxon>Hyphomicrobiales</taxon>
        <taxon>Rhizobiaceae</taxon>
        <taxon>Rhizobium/Agrobacterium group</taxon>
        <taxon>Rhizobium</taxon>
    </lineage>
</organism>
<name>A0A6P0DGZ3_RHILE</name>
<dbReference type="EMBL" id="WXXP01000010">
    <property type="protein sequence ID" value="NEK52238.1"/>
    <property type="molecule type" value="Genomic_DNA"/>
</dbReference>
<reference evidence="1 2" key="1">
    <citation type="submission" date="2020-01" db="EMBL/GenBank/DDBJ databases">
        <title>Rhizobium genotypes associated with high levels of biological nitrogen fixation by grain legumes in a temperate-maritime cropping system.</title>
        <authorList>
            <person name="Maluk M."/>
            <person name="Francesc Ferrando Molina F."/>
            <person name="Lopez Del Egido L."/>
            <person name="Lafos M."/>
            <person name="Langarica-Fuentes A."/>
            <person name="Gebre Yohannes G."/>
            <person name="Young M.W."/>
            <person name="Martin P."/>
            <person name="Gantlett R."/>
            <person name="Kenicer G."/>
            <person name="Hawes C."/>
            <person name="Begg G.S."/>
            <person name="Quilliam R.S."/>
            <person name="Squire G.R."/>
            <person name="Poole P.S."/>
            <person name="Young P.W."/>
            <person name="Iannetta P.M."/>
            <person name="James E.K."/>
        </authorList>
    </citation>
    <scope>NUCLEOTIDE SEQUENCE [LARGE SCALE GENOMIC DNA]</scope>
    <source>
        <strain evidence="1 2">JHI944</strain>
    </source>
</reference>
<dbReference type="RefSeq" id="WP_164000063.1">
    <property type="nucleotide sequence ID" value="NZ_WXXP01000010.1"/>
</dbReference>
<protein>
    <submittedName>
        <fullName evidence="1">Uncharacterized protein</fullName>
    </submittedName>
</protein>
<dbReference type="Proteomes" id="UP000471409">
    <property type="component" value="Unassembled WGS sequence"/>
</dbReference>
<gene>
    <name evidence="1" type="ORF">GUK36_22705</name>
</gene>
<accession>A0A6P0DGZ3</accession>